<evidence type="ECO:0000313" key="2">
    <source>
        <dbReference type="EMBL" id="GLS66329.1"/>
    </source>
</evidence>
<protein>
    <submittedName>
        <fullName evidence="1">Uncharacterized protein</fullName>
    </submittedName>
</protein>
<dbReference type="RefSeq" id="WP_147029272.1">
    <property type="nucleotide sequence ID" value="NZ_BJZU01000199.1"/>
</dbReference>
<name>A0A512JD71_9HYPH</name>
<comment type="caution">
    <text evidence="1">The sequence shown here is derived from an EMBL/GenBank/DDBJ whole genome shotgun (WGS) entry which is preliminary data.</text>
</comment>
<evidence type="ECO:0000313" key="3">
    <source>
        <dbReference type="Proteomes" id="UP000321960"/>
    </source>
</evidence>
<organism evidence="1 3">
    <name type="scientific">Methylobacterium oxalidis</name>
    <dbReference type="NCBI Taxonomy" id="944322"/>
    <lineage>
        <taxon>Bacteria</taxon>
        <taxon>Pseudomonadati</taxon>
        <taxon>Pseudomonadota</taxon>
        <taxon>Alphaproteobacteria</taxon>
        <taxon>Hyphomicrobiales</taxon>
        <taxon>Methylobacteriaceae</taxon>
        <taxon>Methylobacterium</taxon>
    </lineage>
</organism>
<sequence>MMEFSRAKDEVTTQLAFSLLSDAYADLARTLIEIEDEAARQLLKNVQQRAALHCSQVQEADNDSEIRTEILAAAADQVQVVLSEVLEPIEIEAEPLAA</sequence>
<evidence type="ECO:0000313" key="4">
    <source>
        <dbReference type="Proteomes" id="UP001156856"/>
    </source>
</evidence>
<gene>
    <name evidence="2" type="ORF">GCM10007888_47110</name>
    <name evidence="1" type="ORF">MOX02_59160</name>
</gene>
<reference evidence="1 3" key="3">
    <citation type="submission" date="2019-07" db="EMBL/GenBank/DDBJ databases">
        <title>Whole genome shotgun sequence of Methylobacterium oxalidis NBRC 107715.</title>
        <authorList>
            <person name="Hosoyama A."/>
            <person name="Uohara A."/>
            <person name="Ohji S."/>
            <person name="Ichikawa N."/>
        </authorList>
    </citation>
    <scope>NUCLEOTIDE SEQUENCE [LARGE SCALE GENOMIC DNA]</scope>
    <source>
        <strain evidence="1 3">NBRC 107715</strain>
    </source>
</reference>
<dbReference type="EMBL" id="BSPK01000103">
    <property type="protein sequence ID" value="GLS66329.1"/>
    <property type="molecule type" value="Genomic_DNA"/>
</dbReference>
<reference evidence="4" key="2">
    <citation type="journal article" date="2019" name="Int. J. Syst. Evol. Microbiol.">
        <title>The Global Catalogue of Microorganisms (GCM) 10K type strain sequencing project: providing services to taxonomists for standard genome sequencing and annotation.</title>
        <authorList>
            <consortium name="The Broad Institute Genomics Platform"/>
            <consortium name="The Broad Institute Genome Sequencing Center for Infectious Disease"/>
            <person name="Wu L."/>
            <person name="Ma J."/>
        </authorList>
    </citation>
    <scope>NUCLEOTIDE SEQUENCE [LARGE SCALE GENOMIC DNA]</scope>
    <source>
        <strain evidence="4">NBRC 107715</strain>
    </source>
</reference>
<dbReference type="Proteomes" id="UP001156856">
    <property type="component" value="Unassembled WGS sequence"/>
</dbReference>
<reference evidence="2" key="4">
    <citation type="submission" date="2023-01" db="EMBL/GenBank/DDBJ databases">
        <title>Draft genome sequence of Methylobacterium oxalidis strain NBRC 107715.</title>
        <authorList>
            <person name="Sun Q."/>
            <person name="Mori K."/>
        </authorList>
    </citation>
    <scope>NUCLEOTIDE SEQUENCE</scope>
    <source>
        <strain evidence="2">NBRC 107715</strain>
    </source>
</reference>
<dbReference type="AlphaFoldDB" id="A0A512JD71"/>
<dbReference type="EMBL" id="BJZU01000199">
    <property type="protein sequence ID" value="GEP07878.1"/>
    <property type="molecule type" value="Genomic_DNA"/>
</dbReference>
<keyword evidence="4" id="KW-1185">Reference proteome</keyword>
<dbReference type="Proteomes" id="UP000321960">
    <property type="component" value="Unassembled WGS sequence"/>
</dbReference>
<proteinExistence type="predicted"/>
<reference evidence="2" key="1">
    <citation type="journal article" date="2014" name="Int. J. Syst. Evol. Microbiol.">
        <title>Complete genome of a new Firmicutes species belonging to the dominant human colonic microbiota ('Ruminococcus bicirculans') reveals two chromosomes and a selective capacity to utilize plant glucans.</title>
        <authorList>
            <consortium name="NISC Comparative Sequencing Program"/>
            <person name="Wegmann U."/>
            <person name="Louis P."/>
            <person name="Goesmann A."/>
            <person name="Henrissat B."/>
            <person name="Duncan S.H."/>
            <person name="Flint H.J."/>
        </authorList>
    </citation>
    <scope>NUCLEOTIDE SEQUENCE</scope>
    <source>
        <strain evidence="2">NBRC 107715</strain>
    </source>
</reference>
<evidence type="ECO:0000313" key="1">
    <source>
        <dbReference type="EMBL" id="GEP07878.1"/>
    </source>
</evidence>
<dbReference type="OrthoDB" id="7997468at2"/>
<accession>A0A512JD71</accession>